<dbReference type="InterPro" id="IPR002867">
    <property type="entry name" value="IBR_dom"/>
</dbReference>
<dbReference type="InterPro" id="IPR013083">
    <property type="entry name" value="Znf_RING/FYVE/PHD"/>
</dbReference>
<comment type="catalytic activity">
    <reaction evidence="1">
        <text>[E2 ubiquitin-conjugating enzyme]-S-ubiquitinyl-L-cysteine + [acceptor protein]-L-lysine = [E2 ubiquitin-conjugating enzyme]-L-cysteine + [acceptor protein]-N(6)-ubiquitinyl-L-lysine.</text>
        <dbReference type="EC" id="2.3.2.31"/>
    </reaction>
</comment>
<evidence type="ECO:0000256" key="4">
    <source>
        <dbReference type="ARBA" id="ARBA00022723"/>
    </source>
</evidence>
<dbReference type="PROSITE" id="PS00518">
    <property type="entry name" value="ZF_RING_1"/>
    <property type="match status" value="1"/>
</dbReference>
<dbReference type="InterPro" id="IPR031127">
    <property type="entry name" value="E3_UB_ligase_RBR"/>
</dbReference>
<dbReference type="EMBL" id="LFZN01000178">
    <property type="protein sequence ID" value="KXS96336.1"/>
    <property type="molecule type" value="Genomic_DNA"/>
</dbReference>
<dbReference type="Gene3D" id="3.30.40.10">
    <property type="entry name" value="Zinc/RING finger domain, C3HC4 (zinc finger)"/>
    <property type="match status" value="1"/>
</dbReference>
<sequence length="375" mass="42659">MADTAATNIDNLFSRHGKRKPSHVTNATTTAEIIDLTSSPPRTAKIRRLDKPDQQADEDSRERRTPFKIRPINPEPGHSRSQVKHEPGIETAAPRREFKINKIKEEPQPSSPSFKQGAHDLSVPVISIESPEPAKQPVIQQKECTVCYDTCDTDVLPPRPHITAAEDHSVCYACWERHLHAELERKEWNRLSCPDCGETMSVAEICQLEMFFSERIEPKIMDKAAKSCLEQEPDWVDCPSGTCKSGALMTDGHIFTCSECQYRYCFSCKVPMHEGEACSEYHERLRREPEKRREEELSVKEVEKVSKPCPGCTARIQKHNGCDHMTCRRCNHEFCWICLADYGGPDGIRNRGNDAHLDSCKYAPARLPNYRGPRL</sequence>
<dbReference type="GO" id="GO:0016567">
    <property type="term" value="P:protein ubiquitination"/>
    <property type="evidence" value="ECO:0007669"/>
    <property type="project" value="InterPro"/>
</dbReference>
<dbReference type="CDD" id="cd20336">
    <property type="entry name" value="Rcat_RBR"/>
    <property type="match status" value="1"/>
</dbReference>
<dbReference type="Pfam" id="PF22191">
    <property type="entry name" value="IBR_1"/>
    <property type="match status" value="1"/>
</dbReference>
<dbReference type="CDD" id="cd20335">
    <property type="entry name" value="BRcat_RBR"/>
    <property type="match status" value="1"/>
</dbReference>
<evidence type="ECO:0000256" key="1">
    <source>
        <dbReference type="ARBA" id="ARBA00001798"/>
    </source>
</evidence>
<dbReference type="Pfam" id="PF01485">
    <property type="entry name" value="IBR"/>
    <property type="match status" value="1"/>
</dbReference>
<protein>
    <recommendedName>
        <fullName evidence="2">RBR-type E3 ubiquitin transferase</fullName>
        <ecNumber evidence="2">2.3.2.31</ecNumber>
    </recommendedName>
</protein>
<dbReference type="SMART" id="SM00647">
    <property type="entry name" value="IBR"/>
    <property type="match status" value="2"/>
</dbReference>
<organism evidence="11 12">
    <name type="scientific">Pseudocercospora eumusae</name>
    <dbReference type="NCBI Taxonomy" id="321146"/>
    <lineage>
        <taxon>Eukaryota</taxon>
        <taxon>Fungi</taxon>
        <taxon>Dikarya</taxon>
        <taxon>Ascomycota</taxon>
        <taxon>Pezizomycotina</taxon>
        <taxon>Dothideomycetes</taxon>
        <taxon>Dothideomycetidae</taxon>
        <taxon>Mycosphaerellales</taxon>
        <taxon>Mycosphaerellaceae</taxon>
        <taxon>Pseudocercospora</taxon>
    </lineage>
</organism>
<name>A0A139H1J4_9PEZI</name>
<evidence type="ECO:0000256" key="2">
    <source>
        <dbReference type="ARBA" id="ARBA00012251"/>
    </source>
</evidence>
<feature type="region of interest" description="Disordered" evidence="9">
    <location>
        <begin position="1"/>
        <end position="118"/>
    </location>
</feature>
<feature type="compositionally biased region" description="Polar residues" evidence="9">
    <location>
        <begin position="1"/>
        <end position="11"/>
    </location>
</feature>
<accession>A0A139H1J4</accession>
<evidence type="ECO:0000259" key="10">
    <source>
        <dbReference type="PROSITE" id="PS51873"/>
    </source>
</evidence>
<feature type="domain" description="RING-type" evidence="10">
    <location>
        <begin position="140"/>
        <end position="364"/>
    </location>
</feature>
<gene>
    <name evidence="11" type="ORF">AC578_9364</name>
</gene>
<evidence type="ECO:0000256" key="9">
    <source>
        <dbReference type="SAM" id="MobiDB-lite"/>
    </source>
</evidence>
<evidence type="ECO:0000256" key="5">
    <source>
        <dbReference type="ARBA" id="ARBA00022737"/>
    </source>
</evidence>
<proteinExistence type="predicted"/>
<feature type="compositionally biased region" description="Basic and acidic residues" evidence="9">
    <location>
        <begin position="83"/>
        <end position="107"/>
    </location>
</feature>
<dbReference type="PANTHER" id="PTHR11685">
    <property type="entry name" value="RBR FAMILY RING FINGER AND IBR DOMAIN-CONTAINING"/>
    <property type="match status" value="1"/>
</dbReference>
<evidence type="ECO:0000313" key="12">
    <source>
        <dbReference type="Proteomes" id="UP000070133"/>
    </source>
</evidence>
<dbReference type="GO" id="GO:0008270">
    <property type="term" value="F:zinc ion binding"/>
    <property type="evidence" value="ECO:0007669"/>
    <property type="project" value="UniProtKB-KW"/>
</dbReference>
<dbReference type="InterPro" id="IPR017907">
    <property type="entry name" value="Znf_RING_CS"/>
</dbReference>
<dbReference type="EC" id="2.3.2.31" evidence="2"/>
<dbReference type="Proteomes" id="UP000070133">
    <property type="component" value="Unassembled WGS sequence"/>
</dbReference>
<dbReference type="PROSITE" id="PS51873">
    <property type="entry name" value="TRIAD"/>
    <property type="match status" value="1"/>
</dbReference>
<feature type="compositionally biased region" description="Basic and acidic residues" evidence="9">
    <location>
        <begin position="47"/>
        <end position="65"/>
    </location>
</feature>
<dbReference type="OrthoDB" id="1431934at2759"/>
<dbReference type="InterPro" id="IPR044066">
    <property type="entry name" value="TRIAD_supradom"/>
</dbReference>
<feature type="compositionally biased region" description="Polar residues" evidence="9">
    <location>
        <begin position="23"/>
        <end position="41"/>
    </location>
</feature>
<keyword evidence="8" id="KW-0862">Zinc</keyword>
<dbReference type="SUPFAM" id="SSF57850">
    <property type="entry name" value="RING/U-box"/>
    <property type="match status" value="3"/>
</dbReference>
<keyword evidence="7" id="KW-0833">Ubl conjugation pathway</keyword>
<evidence type="ECO:0000313" key="11">
    <source>
        <dbReference type="EMBL" id="KXS96336.1"/>
    </source>
</evidence>
<evidence type="ECO:0000256" key="8">
    <source>
        <dbReference type="ARBA" id="ARBA00022833"/>
    </source>
</evidence>
<dbReference type="GO" id="GO:0061630">
    <property type="term" value="F:ubiquitin protein ligase activity"/>
    <property type="evidence" value="ECO:0007669"/>
    <property type="project" value="UniProtKB-EC"/>
</dbReference>
<comment type="caution">
    <text evidence="11">The sequence shown here is derived from an EMBL/GenBank/DDBJ whole genome shotgun (WGS) entry which is preliminary data.</text>
</comment>
<keyword evidence="5" id="KW-0677">Repeat</keyword>
<dbReference type="Gene3D" id="1.20.120.1750">
    <property type="match status" value="1"/>
</dbReference>
<evidence type="ECO:0000256" key="3">
    <source>
        <dbReference type="ARBA" id="ARBA00022679"/>
    </source>
</evidence>
<keyword evidence="3" id="KW-0808">Transferase</keyword>
<keyword evidence="6" id="KW-0863">Zinc-finger</keyword>
<evidence type="ECO:0000256" key="7">
    <source>
        <dbReference type="ARBA" id="ARBA00022786"/>
    </source>
</evidence>
<dbReference type="STRING" id="321146.A0A139H1J4"/>
<keyword evidence="12" id="KW-1185">Reference proteome</keyword>
<evidence type="ECO:0000256" key="6">
    <source>
        <dbReference type="ARBA" id="ARBA00022771"/>
    </source>
</evidence>
<reference evidence="11 12" key="1">
    <citation type="submission" date="2015-07" db="EMBL/GenBank/DDBJ databases">
        <title>Comparative genomics of the Sigatoka disease complex on banana suggests a link between parallel evolutionary changes in Pseudocercospora fijiensis and Pseudocercospora eumusae and increased virulence on the banana host.</title>
        <authorList>
            <person name="Chang T.-C."/>
            <person name="Salvucci A."/>
            <person name="Crous P.W."/>
            <person name="Stergiopoulos I."/>
        </authorList>
    </citation>
    <scope>NUCLEOTIDE SEQUENCE [LARGE SCALE GENOMIC DNA]</scope>
    <source>
        <strain evidence="11 12">CBS 114824</strain>
    </source>
</reference>
<keyword evidence="4" id="KW-0479">Metal-binding</keyword>
<dbReference type="AlphaFoldDB" id="A0A139H1J4"/>